<organism evidence="2 3">
    <name type="scientific">Phytomonospora endophytica</name>
    <dbReference type="NCBI Taxonomy" id="714109"/>
    <lineage>
        <taxon>Bacteria</taxon>
        <taxon>Bacillati</taxon>
        <taxon>Actinomycetota</taxon>
        <taxon>Actinomycetes</taxon>
        <taxon>Micromonosporales</taxon>
        <taxon>Micromonosporaceae</taxon>
        <taxon>Phytomonospora</taxon>
    </lineage>
</organism>
<dbReference type="GO" id="GO:0003824">
    <property type="term" value="F:catalytic activity"/>
    <property type="evidence" value="ECO:0007669"/>
    <property type="project" value="InterPro"/>
</dbReference>
<feature type="domain" description="Flavoprotein" evidence="1">
    <location>
        <begin position="3"/>
        <end position="144"/>
    </location>
</feature>
<dbReference type="InterPro" id="IPR036551">
    <property type="entry name" value="Flavin_trans-like"/>
</dbReference>
<name>A0A841FT79_9ACTN</name>
<gene>
    <name evidence="2" type="ORF">HNR73_004821</name>
</gene>
<proteinExistence type="predicted"/>
<evidence type="ECO:0000313" key="3">
    <source>
        <dbReference type="Proteomes" id="UP000548476"/>
    </source>
</evidence>
<dbReference type="EMBL" id="JACHGT010000010">
    <property type="protein sequence ID" value="MBB6036948.1"/>
    <property type="molecule type" value="Genomic_DNA"/>
</dbReference>
<evidence type="ECO:0000313" key="2">
    <source>
        <dbReference type="EMBL" id="MBB6036948.1"/>
    </source>
</evidence>
<dbReference type="Gene3D" id="3.40.50.1950">
    <property type="entry name" value="Flavin prenyltransferase-like"/>
    <property type="match status" value="1"/>
</dbReference>
<dbReference type="SUPFAM" id="SSF52507">
    <property type="entry name" value="Homo-oligomeric flavin-containing Cys decarboxylases, HFCD"/>
    <property type="match status" value="1"/>
</dbReference>
<keyword evidence="3" id="KW-1185">Reference proteome</keyword>
<dbReference type="Pfam" id="PF02441">
    <property type="entry name" value="Flavoprotein"/>
    <property type="match status" value="1"/>
</dbReference>
<evidence type="ECO:0000259" key="1">
    <source>
        <dbReference type="Pfam" id="PF02441"/>
    </source>
</evidence>
<dbReference type="Proteomes" id="UP000548476">
    <property type="component" value="Unassembled WGS sequence"/>
</dbReference>
<comment type="caution">
    <text evidence="2">The sequence shown here is derived from an EMBL/GenBank/DDBJ whole genome shotgun (WGS) entry which is preliminary data.</text>
</comment>
<dbReference type="RefSeq" id="WP_203686444.1">
    <property type="nucleotide sequence ID" value="NZ_BONT01000056.1"/>
</dbReference>
<dbReference type="InterPro" id="IPR003382">
    <property type="entry name" value="Flavoprotein"/>
</dbReference>
<reference evidence="2 3" key="1">
    <citation type="submission" date="2020-08" db="EMBL/GenBank/DDBJ databases">
        <title>Genomic Encyclopedia of Type Strains, Phase IV (KMG-IV): sequencing the most valuable type-strain genomes for metagenomic binning, comparative biology and taxonomic classification.</title>
        <authorList>
            <person name="Goeker M."/>
        </authorList>
    </citation>
    <scope>NUCLEOTIDE SEQUENCE [LARGE SCALE GENOMIC DNA]</scope>
    <source>
        <strain evidence="2 3">YIM 65646</strain>
    </source>
</reference>
<sequence length="173" mass="17848">MPRILHLISCASPPISDLATGIDSFAAAGWDTCVILTPTAAAWLGDDGVDALAARTGRPVRVRLRKPGELDPFPPADAVVAAPLTFNTLNRWAAGISDTTALGNLNRALGLGVPVVAAPVIGPVLRAHPAYAASTTALEGAGVAMLDPDVVTLVREDKTKALAWLVITERLGS</sequence>
<accession>A0A841FT79</accession>
<protein>
    <submittedName>
        <fullName evidence="2">Phosphopantothenoylcysteine synthetase/decarboxylase</fullName>
    </submittedName>
</protein>
<dbReference type="AlphaFoldDB" id="A0A841FT79"/>